<keyword evidence="3 12" id="KW-0813">Transport</keyword>
<keyword evidence="10 12" id="KW-0472">Membrane</keyword>
<proteinExistence type="inferred from homology"/>
<dbReference type="PANTHER" id="PTHR11893">
    <property type="entry name" value="INNEXIN"/>
    <property type="match status" value="1"/>
</dbReference>
<name>A0AA39LXV3_9BILA</name>
<keyword evidence="7" id="KW-0965">Cell junction</keyword>
<evidence type="ECO:0000256" key="1">
    <source>
        <dbReference type="ARBA" id="ARBA00004610"/>
    </source>
</evidence>
<evidence type="ECO:0000256" key="12">
    <source>
        <dbReference type="RuleBase" id="RU010713"/>
    </source>
</evidence>
<evidence type="ECO:0000256" key="11">
    <source>
        <dbReference type="ARBA" id="ARBA00023303"/>
    </source>
</evidence>
<feature type="compositionally biased region" description="Basic and acidic residues" evidence="13">
    <location>
        <begin position="527"/>
        <end position="555"/>
    </location>
</feature>
<feature type="region of interest" description="Disordered" evidence="13">
    <location>
        <begin position="465"/>
        <end position="484"/>
    </location>
</feature>
<keyword evidence="11 12" id="KW-0407">Ion channel</keyword>
<evidence type="ECO:0000256" key="10">
    <source>
        <dbReference type="ARBA" id="ARBA00023136"/>
    </source>
</evidence>
<dbReference type="Pfam" id="PF00876">
    <property type="entry name" value="Innexin"/>
    <property type="match status" value="1"/>
</dbReference>
<dbReference type="GO" id="GO:0005243">
    <property type="term" value="F:gap junction channel activity"/>
    <property type="evidence" value="ECO:0007669"/>
    <property type="project" value="TreeGrafter"/>
</dbReference>
<dbReference type="AlphaFoldDB" id="A0AA39LXV3"/>
<keyword evidence="5 12" id="KW-0812">Transmembrane</keyword>
<protein>
    <recommendedName>
        <fullName evidence="12">Innexin</fullName>
    </recommendedName>
</protein>
<keyword evidence="4" id="KW-1003">Cell membrane</keyword>
<comment type="similarity">
    <text evidence="12">Belongs to the pannexin family.</text>
</comment>
<dbReference type="GO" id="GO:0034220">
    <property type="term" value="P:monoatomic ion transmembrane transport"/>
    <property type="evidence" value="ECO:0007669"/>
    <property type="project" value="UniProtKB-KW"/>
</dbReference>
<comment type="subcellular location">
    <subcellularLocation>
        <location evidence="1">Cell junction</location>
        <location evidence="1">Gap junction</location>
    </subcellularLocation>
    <subcellularLocation>
        <location evidence="2 12">Cell membrane</location>
        <topology evidence="2 12">Multi-pass membrane protein</topology>
    </subcellularLocation>
</comment>
<evidence type="ECO:0000313" key="15">
    <source>
        <dbReference type="Proteomes" id="UP001175271"/>
    </source>
</evidence>
<evidence type="ECO:0000256" key="6">
    <source>
        <dbReference type="ARBA" id="ARBA00022868"/>
    </source>
</evidence>
<keyword evidence="8 12" id="KW-1133">Transmembrane helix</keyword>
<evidence type="ECO:0000256" key="13">
    <source>
        <dbReference type="SAM" id="MobiDB-lite"/>
    </source>
</evidence>
<evidence type="ECO:0000256" key="5">
    <source>
        <dbReference type="ARBA" id="ARBA00022692"/>
    </source>
</evidence>
<keyword evidence="6" id="KW-0303">Gap junction</keyword>
<dbReference type="GO" id="GO:0005921">
    <property type="term" value="C:gap junction"/>
    <property type="evidence" value="ECO:0007669"/>
    <property type="project" value="UniProtKB-SubCell"/>
</dbReference>
<feature type="transmembrane region" description="Helical" evidence="12">
    <location>
        <begin position="262"/>
        <end position="285"/>
    </location>
</feature>
<comment type="function">
    <text evidence="12">Structural component of the gap junctions.</text>
</comment>
<evidence type="ECO:0000256" key="8">
    <source>
        <dbReference type="ARBA" id="ARBA00022989"/>
    </source>
</evidence>
<dbReference type="GO" id="GO:0005886">
    <property type="term" value="C:plasma membrane"/>
    <property type="evidence" value="ECO:0007669"/>
    <property type="project" value="UniProtKB-SubCell"/>
</dbReference>
<feature type="region of interest" description="Disordered" evidence="13">
    <location>
        <begin position="491"/>
        <end position="555"/>
    </location>
</feature>
<evidence type="ECO:0000256" key="4">
    <source>
        <dbReference type="ARBA" id="ARBA00022475"/>
    </source>
</evidence>
<gene>
    <name evidence="12" type="primary">inx</name>
    <name evidence="14" type="ORF">QR680_006903</name>
</gene>
<evidence type="ECO:0000256" key="7">
    <source>
        <dbReference type="ARBA" id="ARBA00022949"/>
    </source>
</evidence>
<dbReference type="EMBL" id="JAUCMV010000003">
    <property type="protein sequence ID" value="KAK0413612.1"/>
    <property type="molecule type" value="Genomic_DNA"/>
</dbReference>
<keyword evidence="15" id="KW-1185">Reference proteome</keyword>
<dbReference type="PROSITE" id="PS51013">
    <property type="entry name" value="PANNEXIN"/>
    <property type="match status" value="1"/>
</dbReference>
<feature type="transmembrane region" description="Helical" evidence="12">
    <location>
        <begin position="365"/>
        <end position="385"/>
    </location>
</feature>
<evidence type="ECO:0000256" key="3">
    <source>
        <dbReference type="ARBA" id="ARBA00022448"/>
    </source>
</evidence>
<comment type="caution">
    <text evidence="14">The sequence shown here is derived from an EMBL/GenBank/DDBJ whole genome shotgun (WGS) entry which is preliminary data.</text>
</comment>
<dbReference type="PANTHER" id="PTHR11893:SF31">
    <property type="entry name" value="INNEXIN-11"/>
    <property type="match status" value="1"/>
</dbReference>
<reference evidence="14" key="1">
    <citation type="submission" date="2023-06" db="EMBL/GenBank/DDBJ databases">
        <title>Genomic analysis of the entomopathogenic nematode Steinernema hermaphroditum.</title>
        <authorList>
            <person name="Schwarz E.M."/>
            <person name="Heppert J.K."/>
            <person name="Baniya A."/>
            <person name="Schwartz H.T."/>
            <person name="Tan C.-H."/>
            <person name="Antoshechkin I."/>
            <person name="Sternberg P.W."/>
            <person name="Goodrich-Blair H."/>
            <person name="Dillman A.R."/>
        </authorList>
    </citation>
    <scope>NUCLEOTIDE SEQUENCE</scope>
    <source>
        <strain evidence="14">PS9179</strain>
        <tissue evidence="14">Whole animal</tissue>
    </source>
</reference>
<dbReference type="InterPro" id="IPR000990">
    <property type="entry name" value="Innexin"/>
</dbReference>
<feature type="compositionally biased region" description="Basic and acidic residues" evidence="13">
    <location>
        <begin position="506"/>
        <end position="519"/>
    </location>
</feature>
<sequence>MPAVEYFLHNLRTFGRHVNADQLDHLHFFVTSNALVVLSSLSALKTFSGSPIECITPPMFPSSWNTSNHWSQHSSAKMMIESLIAMLRYVSPRHDDDLTDRLHYLFTPNILLAFSLLISFKQFGGRPLECMFPNKFPGSWEQYAENYCWSQDTYFVPPETHVETLKTEERAGSRFSYYQWVPFFLIFQAACFRLPSLLWNYLSTQSGIRIREVVERAMDPSNMDEGQRIRNVDLLVRHLKSALRFQRRLTRRNIIVHKTIKLLNLTYAAGFISTMYLFTKVLYLLNVVIQLYLMNKFLETDKYQWYGFGVIRDILNGTRWETSGAFPRVSVCDFTVRQVANIQKYSVQCVLVINIFNEKIFILMWFWYMAVMIMTIYSVFYWTILMGFPCFGRWFVGQNLEMSELKFDSTKQRKQVSRFVNEYLRQDGVFVLRMVTMHAGVIFGTDLVLALWKVFYGIECTPVDNQSEEENEDNNNKKNFLRNRKIPKVKENAYDMENVSKRRKNKDSLKQKHNSDTLETHLMPLSDYKDDEKSDDSRSSKEREEKRFSTEDPHI</sequence>
<dbReference type="Proteomes" id="UP001175271">
    <property type="component" value="Unassembled WGS sequence"/>
</dbReference>
<organism evidence="14 15">
    <name type="scientific">Steinernema hermaphroditum</name>
    <dbReference type="NCBI Taxonomy" id="289476"/>
    <lineage>
        <taxon>Eukaryota</taxon>
        <taxon>Metazoa</taxon>
        <taxon>Ecdysozoa</taxon>
        <taxon>Nematoda</taxon>
        <taxon>Chromadorea</taxon>
        <taxon>Rhabditida</taxon>
        <taxon>Tylenchina</taxon>
        <taxon>Panagrolaimomorpha</taxon>
        <taxon>Strongyloidoidea</taxon>
        <taxon>Steinernematidae</taxon>
        <taxon>Steinernema</taxon>
    </lineage>
</organism>
<evidence type="ECO:0000313" key="14">
    <source>
        <dbReference type="EMBL" id="KAK0413612.1"/>
    </source>
</evidence>
<evidence type="ECO:0000256" key="9">
    <source>
        <dbReference type="ARBA" id="ARBA00023065"/>
    </source>
</evidence>
<dbReference type="PRINTS" id="PR01262">
    <property type="entry name" value="INNEXIN"/>
</dbReference>
<comment type="caution">
    <text evidence="12">Lacks conserved residue(s) required for the propagation of feature annotation.</text>
</comment>
<keyword evidence="9 12" id="KW-0406">Ion transport</keyword>
<accession>A0AA39LXV3</accession>
<evidence type="ECO:0000256" key="2">
    <source>
        <dbReference type="ARBA" id="ARBA00004651"/>
    </source>
</evidence>